<evidence type="ECO:0000256" key="2">
    <source>
        <dbReference type="ARBA" id="ARBA00009050"/>
    </source>
</evidence>
<feature type="region of interest" description="Disordered" evidence="9">
    <location>
        <begin position="189"/>
        <end position="216"/>
    </location>
</feature>
<dbReference type="InterPro" id="IPR046347">
    <property type="entry name" value="bZIP_sf"/>
</dbReference>
<evidence type="ECO:0000256" key="7">
    <source>
        <dbReference type="ARBA" id="ARBA00023242"/>
    </source>
</evidence>
<dbReference type="FunFam" id="1.20.5.170:FF:000053">
    <property type="entry name" value="BZIP transcription factor AtfA"/>
    <property type="match status" value="1"/>
</dbReference>
<evidence type="ECO:0000313" key="12">
    <source>
        <dbReference type="Proteomes" id="UP000249829"/>
    </source>
</evidence>
<evidence type="ECO:0000256" key="5">
    <source>
        <dbReference type="ARBA" id="ARBA00023125"/>
    </source>
</evidence>
<feature type="compositionally biased region" description="Polar residues" evidence="9">
    <location>
        <begin position="1"/>
        <end position="18"/>
    </location>
</feature>
<evidence type="ECO:0000313" key="11">
    <source>
        <dbReference type="EMBL" id="PYI14063.1"/>
    </source>
</evidence>
<dbReference type="Proteomes" id="UP000249829">
    <property type="component" value="Unassembled WGS sequence"/>
</dbReference>
<feature type="region of interest" description="Disordered" evidence="9">
    <location>
        <begin position="1"/>
        <end position="31"/>
    </location>
</feature>
<dbReference type="SMART" id="SM00338">
    <property type="entry name" value="BRLZ"/>
    <property type="match status" value="1"/>
</dbReference>
<dbReference type="GO" id="GO:0003677">
    <property type="term" value="F:DNA binding"/>
    <property type="evidence" value="ECO:0007669"/>
    <property type="project" value="UniProtKB-KW"/>
</dbReference>
<keyword evidence="5" id="KW-0238">DNA-binding</keyword>
<evidence type="ECO:0000256" key="1">
    <source>
        <dbReference type="ARBA" id="ARBA00004123"/>
    </source>
</evidence>
<proteinExistence type="inferred from homology"/>
<evidence type="ECO:0000256" key="9">
    <source>
        <dbReference type="SAM" id="MobiDB-lite"/>
    </source>
</evidence>
<feature type="compositionally biased region" description="Low complexity" evidence="9">
    <location>
        <begin position="199"/>
        <end position="216"/>
    </location>
</feature>
<comment type="subcellular location">
    <subcellularLocation>
        <location evidence="1">Nucleus</location>
    </subcellularLocation>
</comment>
<organism evidence="11 12">
    <name type="scientific">Aspergillus violaceofuscus (strain CBS 115571)</name>
    <dbReference type="NCBI Taxonomy" id="1450538"/>
    <lineage>
        <taxon>Eukaryota</taxon>
        <taxon>Fungi</taxon>
        <taxon>Dikarya</taxon>
        <taxon>Ascomycota</taxon>
        <taxon>Pezizomycotina</taxon>
        <taxon>Eurotiomycetes</taxon>
        <taxon>Eurotiomycetidae</taxon>
        <taxon>Eurotiales</taxon>
        <taxon>Aspergillaceae</taxon>
        <taxon>Aspergillus</taxon>
    </lineage>
</organism>
<evidence type="ECO:0000256" key="8">
    <source>
        <dbReference type="ARBA" id="ARBA00068999"/>
    </source>
</evidence>
<dbReference type="PRINTS" id="PR00043">
    <property type="entry name" value="LEUZIPPRJUN"/>
</dbReference>
<dbReference type="InterPro" id="IPR051027">
    <property type="entry name" value="bZIP_transcription_factors"/>
</dbReference>
<name>A0A2V5H066_ASPV1</name>
<dbReference type="PROSITE" id="PS00036">
    <property type="entry name" value="BZIP_BASIC"/>
    <property type="match status" value="1"/>
</dbReference>
<dbReference type="OMA" id="HSECGDP"/>
<keyword evidence="7" id="KW-0539">Nucleus</keyword>
<feature type="compositionally biased region" description="Polar residues" evidence="9">
    <location>
        <begin position="189"/>
        <end position="198"/>
    </location>
</feature>
<evidence type="ECO:0000256" key="6">
    <source>
        <dbReference type="ARBA" id="ARBA00023163"/>
    </source>
</evidence>
<evidence type="ECO:0000259" key="10">
    <source>
        <dbReference type="PROSITE" id="PS50217"/>
    </source>
</evidence>
<evidence type="ECO:0000256" key="3">
    <source>
        <dbReference type="ARBA" id="ARBA00023015"/>
    </source>
</evidence>
<accession>A0A2V5H066</accession>
<feature type="region of interest" description="Disordered" evidence="9">
    <location>
        <begin position="45"/>
        <end position="84"/>
    </location>
</feature>
<dbReference type="Gene3D" id="1.20.5.170">
    <property type="match status" value="1"/>
</dbReference>
<keyword evidence="4" id="KW-0346">Stress response</keyword>
<feature type="compositionally biased region" description="Low complexity" evidence="9">
    <location>
        <begin position="45"/>
        <end position="67"/>
    </location>
</feature>
<sequence length="279" mass="30892">MNPNFGRYSRNSHLRNGQPTPPPYDENRRNKRKLPEIDTEYPMQQYQPQLQQQQQPQQQTQRLSQQLPSPPHDEEQAKRDRFLERNRIAASKCRQKKKKLNEQLERQFLELQTKNSELSTEVEELRAEVIAMKNELLRHSECGDPAIALHLSQMVQNITARDHAAADRRSAEISDLLMMGDHAAATTGTRVSVSSLTNSPPGLSTSRSVSSSGSSGLSPDAAAAAAAFGFDSPPLNIMPFTSGPVGSSNDTNSGIKTAMDGSLDSMPGYEFLEDLALMD</sequence>
<keyword evidence="12" id="KW-1185">Reference proteome</keyword>
<keyword evidence="6" id="KW-0804">Transcription</keyword>
<feature type="domain" description="BZIP" evidence="10">
    <location>
        <begin position="76"/>
        <end position="139"/>
    </location>
</feature>
<dbReference type="Pfam" id="PF00170">
    <property type="entry name" value="bZIP_1"/>
    <property type="match status" value="1"/>
</dbReference>
<comment type="similarity">
    <text evidence="2">Belongs to the bZIP family. ATF subfamily.</text>
</comment>
<evidence type="ECO:0000256" key="4">
    <source>
        <dbReference type="ARBA" id="ARBA00023016"/>
    </source>
</evidence>
<dbReference type="AlphaFoldDB" id="A0A2V5H066"/>
<dbReference type="CDD" id="cd14687">
    <property type="entry name" value="bZIP_ATF2"/>
    <property type="match status" value="1"/>
</dbReference>
<dbReference type="SUPFAM" id="SSF57959">
    <property type="entry name" value="Leucine zipper domain"/>
    <property type="match status" value="1"/>
</dbReference>
<dbReference type="InterPro" id="IPR002112">
    <property type="entry name" value="Leuzip_Jun"/>
</dbReference>
<protein>
    <recommendedName>
        <fullName evidence="8">Basic leucine zipper (bZIP) transcription factor atfB</fullName>
    </recommendedName>
</protein>
<reference evidence="11 12" key="1">
    <citation type="submission" date="2018-02" db="EMBL/GenBank/DDBJ databases">
        <title>The genomes of Aspergillus section Nigri reveals drivers in fungal speciation.</title>
        <authorList>
            <consortium name="DOE Joint Genome Institute"/>
            <person name="Vesth T.C."/>
            <person name="Nybo J."/>
            <person name="Theobald S."/>
            <person name="Brandl J."/>
            <person name="Frisvad J.C."/>
            <person name="Nielsen K.F."/>
            <person name="Lyhne E.K."/>
            <person name="Kogle M.E."/>
            <person name="Kuo A."/>
            <person name="Riley R."/>
            <person name="Clum A."/>
            <person name="Nolan M."/>
            <person name="Lipzen A."/>
            <person name="Salamov A."/>
            <person name="Henrissat B."/>
            <person name="Wiebenga A."/>
            <person name="De vries R.P."/>
            <person name="Grigoriev I.V."/>
            <person name="Mortensen U.H."/>
            <person name="Andersen M.R."/>
            <person name="Baker S.E."/>
        </authorList>
    </citation>
    <scope>NUCLEOTIDE SEQUENCE [LARGE SCALE GENOMIC DNA]</scope>
    <source>
        <strain evidence="11 12">CBS 115571</strain>
    </source>
</reference>
<dbReference type="EMBL" id="KZ825222">
    <property type="protein sequence ID" value="PYI14063.1"/>
    <property type="molecule type" value="Genomic_DNA"/>
</dbReference>
<keyword evidence="3" id="KW-0805">Transcription regulation</keyword>
<dbReference type="InterPro" id="IPR004827">
    <property type="entry name" value="bZIP"/>
</dbReference>
<dbReference type="PANTHER" id="PTHR19304">
    <property type="entry name" value="CYCLIC-AMP RESPONSE ELEMENT BINDING PROTEIN"/>
    <property type="match status" value="1"/>
</dbReference>
<dbReference type="GO" id="GO:0005634">
    <property type="term" value="C:nucleus"/>
    <property type="evidence" value="ECO:0007669"/>
    <property type="project" value="UniProtKB-SubCell"/>
</dbReference>
<feature type="compositionally biased region" description="Basic and acidic residues" evidence="9">
    <location>
        <begin position="71"/>
        <end position="84"/>
    </location>
</feature>
<dbReference type="GO" id="GO:0003700">
    <property type="term" value="F:DNA-binding transcription factor activity"/>
    <property type="evidence" value="ECO:0007669"/>
    <property type="project" value="InterPro"/>
</dbReference>
<dbReference type="STRING" id="1450538.A0A2V5H066"/>
<gene>
    <name evidence="11" type="ORF">BO99DRAFT_36038</name>
</gene>
<dbReference type="PROSITE" id="PS50217">
    <property type="entry name" value="BZIP"/>
    <property type="match status" value="1"/>
</dbReference>